<gene>
    <name evidence="3" type="ORF">FJM65_02980</name>
</gene>
<dbReference type="OrthoDB" id="1094048at2"/>
<organism evidence="3 4">
    <name type="scientific">Pontibacter mangrovi</name>
    <dbReference type="NCBI Taxonomy" id="2589816"/>
    <lineage>
        <taxon>Bacteria</taxon>
        <taxon>Pseudomonadati</taxon>
        <taxon>Bacteroidota</taxon>
        <taxon>Cytophagia</taxon>
        <taxon>Cytophagales</taxon>
        <taxon>Hymenobacteraceae</taxon>
        <taxon>Pontibacter</taxon>
    </lineage>
</organism>
<evidence type="ECO:0000313" key="4">
    <source>
        <dbReference type="Proteomes" id="UP000316727"/>
    </source>
</evidence>
<dbReference type="Pfam" id="PF01272">
    <property type="entry name" value="GreA_GreB"/>
    <property type="match status" value="1"/>
</dbReference>
<dbReference type="GO" id="GO:0003677">
    <property type="term" value="F:DNA binding"/>
    <property type="evidence" value="ECO:0007669"/>
    <property type="project" value="InterPro"/>
</dbReference>
<keyword evidence="3" id="KW-0648">Protein biosynthesis</keyword>
<sequence length="174" mass="18771">MSRAFTKEDDALEAPIIPPRAALPAGLPNYVTPHGLEQLRAELGELEAERSKAEANHDDAAERTRQITLIKGKIALLTHRITSAKVVDPREQPSDEVRFGATVTLKTISGGKKGMVRTFTIVGVDEASVQDGKIGFVAPIARAVTGKKVGEQAQLQMGRVQETVEITEISYKAS</sequence>
<dbReference type="InterPro" id="IPR001437">
    <property type="entry name" value="Tscrpt_elong_fac_GreA/B_C"/>
</dbReference>
<dbReference type="PIRSF" id="PIRSF006092">
    <property type="entry name" value="GreA_GreB"/>
    <property type="match status" value="1"/>
</dbReference>
<dbReference type="GO" id="GO:0003746">
    <property type="term" value="F:translation elongation factor activity"/>
    <property type="evidence" value="ECO:0007669"/>
    <property type="project" value="UniProtKB-KW"/>
</dbReference>
<dbReference type="PANTHER" id="PTHR30437:SF4">
    <property type="entry name" value="TRANSCRIPTION ELONGATION FACTOR GREA"/>
    <property type="match status" value="1"/>
</dbReference>
<dbReference type="GO" id="GO:0006354">
    <property type="term" value="P:DNA-templated transcription elongation"/>
    <property type="evidence" value="ECO:0007669"/>
    <property type="project" value="TreeGrafter"/>
</dbReference>
<keyword evidence="1" id="KW-0175">Coiled coil</keyword>
<dbReference type="GO" id="GO:0032784">
    <property type="term" value="P:regulation of DNA-templated transcription elongation"/>
    <property type="evidence" value="ECO:0007669"/>
    <property type="project" value="InterPro"/>
</dbReference>
<dbReference type="InterPro" id="IPR036953">
    <property type="entry name" value="GreA/GreB_C_sf"/>
</dbReference>
<evidence type="ECO:0000256" key="1">
    <source>
        <dbReference type="SAM" id="Coils"/>
    </source>
</evidence>
<dbReference type="SUPFAM" id="SSF54534">
    <property type="entry name" value="FKBP-like"/>
    <property type="match status" value="1"/>
</dbReference>
<dbReference type="Gene3D" id="3.10.50.30">
    <property type="entry name" value="Transcription elongation factor, GreA/GreB, C-terminal domain"/>
    <property type="match status" value="1"/>
</dbReference>
<proteinExistence type="predicted"/>
<feature type="coiled-coil region" evidence="1">
    <location>
        <begin position="36"/>
        <end position="63"/>
    </location>
</feature>
<accession>A0A501WGR2</accession>
<keyword evidence="4" id="KW-1185">Reference proteome</keyword>
<reference evidence="3 4" key="1">
    <citation type="submission" date="2019-06" db="EMBL/GenBank/DDBJ databases">
        <title>A novel bacterium of genus Pontibacter, isolated from marine sediment.</title>
        <authorList>
            <person name="Huang H."/>
            <person name="Mo K."/>
            <person name="Hu Y."/>
        </authorList>
    </citation>
    <scope>NUCLEOTIDE SEQUENCE [LARGE SCALE GENOMIC DNA]</scope>
    <source>
        <strain evidence="3 4">HB172049</strain>
    </source>
</reference>
<keyword evidence="3" id="KW-0251">Elongation factor</keyword>
<dbReference type="InterPro" id="IPR023459">
    <property type="entry name" value="Tscrpt_elong_fac_GreA/B_fam"/>
</dbReference>
<evidence type="ECO:0000313" key="3">
    <source>
        <dbReference type="EMBL" id="TPE46321.1"/>
    </source>
</evidence>
<dbReference type="AlphaFoldDB" id="A0A501WGR2"/>
<dbReference type="GO" id="GO:0070063">
    <property type="term" value="F:RNA polymerase binding"/>
    <property type="evidence" value="ECO:0007669"/>
    <property type="project" value="InterPro"/>
</dbReference>
<name>A0A501WGR2_9BACT</name>
<dbReference type="EMBL" id="VFRQ01000001">
    <property type="protein sequence ID" value="TPE46321.1"/>
    <property type="molecule type" value="Genomic_DNA"/>
</dbReference>
<protein>
    <submittedName>
        <fullName evidence="3">Transcription elongation factor GreAB</fullName>
    </submittedName>
</protein>
<evidence type="ECO:0000259" key="2">
    <source>
        <dbReference type="Pfam" id="PF01272"/>
    </source>
</evidence>
<comment type="caution">
    <text evidence="3">The sequence shown here is derived from an EMBL/GenBank/DDBJ whole genome shotgun (WGS) entry which is preliminary data.</text>
</comment>
<dbReference type="Proteomes" id="UP000316727">
    <property type="component" value="Unassembled WGS sequence"/>
</dbReference>
<dbReference type="PANTHER" id="PTHR30437">
    <property type="entry name" value="TRANSCRIPTION ELONGATION FACTOR GREA"/>
    <property type="match status" value="1"/>
</dbReference>
<feature type="domain" description="Transcription elongation factor GreA/GreB C-terminal" evidence="2">
    <location>
        <begin position="92"/>
        <end position="171"/>
    </location>
</feature>
<dbReference type="RefSeq" id="WP_140619245.1">
    <property type="nucleotide sequence ID" value="NZ_VFRQ01000001.1"/>
</dbReference>